<proteinExistence type="predicted"/>
<dbReference type="AlphaFoldDB" id="A0A498CR36"/>
<dbReference type="Proteomes" id="UP000276301">
    <property type="component" value="Unassembled WGS sequence"/>
</dbReference>
<organism evidence="1 2">
    <name type="scientific">Anaerotruncus massiliensis</name>
    <name type="common">ex Liu et al. 2021</name>
    <dbReference type="NCBI Taxonomy" id="2321404"/>
    <lineage>
        <taxon>Bacteria</taxon>
        <taxon>Bacillati</taxon>
        <taxon>Bacillota</taxon>
        <taxon>Clostridia</taxon>
        <taxon>Eubacteriales</taxon>
        <taxon>Oscillospiraceae</taxon>
        <taxon>Anaerotruncus</taxon>
    </lineage>
</organism>
<protein>
    <submittedName>
        <fullName evidence="1">Uncharacterized protein</fullName>
    </submittedName>
</protein>
<accession>A0A498CR36</accession>
<dbReference type="EMBL" id="RCHT01000007">
    <property type="protein sequence ID" value="RLL12111.1"/>
    <property type="molecule type" value="Genomic_DNA"/>
</dbReference>
<evidence type="ECO:0000313" key="2">
    <source>
        <dbReference type="Proteomes" id="UP000276301"/>
    </source>
</evidence>
<reference evidence="1 2" key="1">
    <citation type="submission" date="2018-10" db="EMBL/GenBank/DDBJ databases">
        <title>Anaerotruncus faecis sp. nov., isolated from human feces.</title>
        <authorList>
            <person name="Wang Y.-J."/>
        </authorList>
    </citation>
    <scope>NUCLEOTIDE SEQUENCE [LARGE SCALE GENOMIC DNA]</scope>
    <source>
        <strain evidence="1 2">22A2-44</strain>
    </source>
</reference>
<name>A0A498CR36_9FIRM</name>
<gene>
    <name evidence="1" type="ORF">D4A47_06180</name>
</gene>
<evidence type="ECO:0000313" key="1">
    <source>
        <dbReference type="EMBL" id="RLL12111.1"/>
    </source>
</evidence>
<comment type="caution">
    <text evidence="1">The sequence shown here is derived from an EMBL/GenBank/DDBJ whole genome shotgun (WGS) entry which is preliminary data.</text>
</comment>
<keyword evidence="2" id="KW-1185">Reference proteome</keyword>
<sequence length="92" mass="10557">MNDLARKVYVRVNATFGTDGSISPKVIEWEDGTQYQVERVLDVRRAASMRAGGSGIRYQVRVVWDTPEGQPAYAVSYVWREDDNKWFVEAKN</sequence>
<dbReference type="RefSeq" id="WP_121586597.1">
    <property type="nucleotide sequence ID" value="NZ_RCHT01000007.1"/>
</dbReference>